<evidence type="ECO:0000313" key="6">
    <source>
        <dbReference type="EMBL" id="AQT67402.1"/>
    </source>
</evidence>
<dbReference type="GO" id="GO:0050661">
    <property type="term" value="F:NADP binding"/>
    <property type="evidence" value="ECO:0007669"/>
    <property type="project" value="InterPro"/>
</dbReference>
<accession>A0A1U9NHJ5</accession>
<feature type="domain" description="NAD-dependent epimerase/dehydratase" evidence="5">
    <location>
        <begin position="2"/>
        <end position="244"/>
    </location>
</feature>
<feature type="binding site" evidence="4">
    <location>
        <position position="179"/>
    </location>
    <ligand>
        <name>NADP(+)</name>
        <dbReference type="ChEBI" id="CHEBI:58349"/>
    </ligand>
</feature>
<comment type="cofactor">
    <cofactor evidence="4">
        <name>NADP(+)</name>
        <dbReference type="ChEBI" id="CHEBI:58349"/>
    </cofactor>
    <text evidence="4">Binds 1 NADP(+) per subunit.</text>
</comment>
<feature type="binding site" evidence="4">
    <location>
        <position position="188"/>
    </location>
    <ligand>
        <name>substrate</name>
    </ligand>
</feature>
<keyword evidence="3 4" id="KW-0119">Carbohydrate metabolism</keyword>
<dbReference type="InterPro" id="IPR011912">
    <property type="entry name" value="Heptose_epim"/>
</dbReference>
<feature type="binding site" evidence="4">
    <location>
        <position position="171"/>
    </location>
    <ligand>
        <name>NADP(+)</name>
        <dbReference type="ChEBI" id="CHEBI:58349"/>
    </ligand>
</feature>
<dbReference type="GO" id="GO:0005975">
    <property type="term" value="P:carbohydrate metabolic process"/>
    <property type="evidence" value="ECO:0007669"/>
    <property type="project" value="UniProtKB-UniRule"/>
</dbReference>
<feature type="binding site" evidence="4">
    <location>
        <begin position="31"/>
        <end position="32"/>
    </location>
    <ligand>
        <name>NADP(+)</name>
        <dbReference type="ChEBI" id="CHEBI:58349"/>
    </ligand>
</feature>
<dbReference type="Pfam" id="PF01370">
    <property type="entry name" value="Epimerase"/>
    <property type="match status" value="1"/>
</dbReference>
<feature type="active site" description="Proton acceptor" evidence="4">
    <location>
        <position position="179"/>
    </location>
</feature>
<comment type="subunit">
    <text evidence="4">Homopentamer.</text>
</comment>
<reference evidence="7" key="1">
    <citation type="submission" date="2017-02" db="EMBL/GenBank/DDBJ databases">
        <title>Comparative genomics and description of representatives of a novel lineage of planctomycetes thriving in anoxic sediments.</title>
        <authorList>
            <person name="Spring S."/>
            <person name="Bunk B."/>
            <person name="Sproer C."/>
        </authorList>
    </citation>
    <scope>NUCLEOTIDE SEQUENCE [LARGE SCALE GENOMIC DNA]</scope>
    <source>
        <strain evidence="7">ST-NAGAB-D1</strain>
    </source>
</reference>
<dbReference type="InterPro" id="IPR001509">
    <property type="entry name" value="Epimerase_deHydtase"/>
</dbReference>
<dbReference type="PANTHER" id="PTHR43103">
    <property type="entry name" value="NUCLEOSIDE-DIPHOSPHATE-SUGAR EPIMERASE"/>
    <property type="match status" value="1"/>
</dbReference>
<feature type="binding site" evidence="4">
    <location>
        <begin position="75"/>
        <end position="79"/>
    </location>
    <ligand>
        <name>NADP(+)</name>
        <dbReference type="ChEBI" id="CHEBI:58349"/>
    </ligand>
</feature>
<feature type="binding site" evidence="4">
    <location>
        <begin position="10"/>
        <end position="11"/>
    </location>
    <ligand>
        <name>NADP(+)</name>
        <dbReference type="ChEBI" id="CHEBI:58349"/>
    </ligand>
</feature>
<dbReference type="PANTHER" id="PTHR43103:SF3">
    <property type="entry name" value="ADP-L-GLYCERO-D-MANNO-HEPTOSE-6-EPIMERASE"/>
    <property type="match status" value="1"/>
</dbReference>
<dbReference type="OrthoDB" id="258549at2"/>
<comment type="domain">
    <text evidence="4">Contains a large N-terminal NADP-binding domain, and a smaller C-terminal substrate-binding domain.</text>
</comment>
<dbReference type="GO" id="GO:0097171">
    <property type="term" value="P:ADP-L-glycero-beta-D-manno-heptose biosynthetic process"/>
    <property type="evidence" value="ECO:0007669"/>
    <property type="project" value="UniProtKB-UniPathway"/>
</dbReference>
<dbReference type="EMBL" id="CP019791">
    <property type="protein sequence ID" value="AQT67402.1"/>
    <property type="molecule type" value="Genomic_DNA"/>
</dbReference>
<evidence type="ECO:0000259" key="5">
    <source>
        <dbReference type="Pfam" id="PF01370"/>
    </source>
</evidence>
<gene>
    <name evidence="4 6" type="primary">hldD</name>
    <name evidence="6" type="ORF">STSP2_00546</name>
</gene>
<evidence type="ECO:0000256" key="4">
    <source>
        <dbReference type="HAMAP-Rule" id="MF_01601"/>
    </source>
</evidence>
<comment type="pathway">
    <text evidence="4">Nucleotide-sugar biosynthesis; ADP-L-glycero-beta-D-manno-heptose biosynthesis; ADP-L-glycero-beta-D-manno-heptose from D-glycero-beta-D-manno-heptose 7-phosphate: step 4/4.</text>
</comment>
<comment type="caution">
    <text evidence="4">Lacks conserved residue(s) required for the propagation of feature annotation.</text>
</comment>
<protein>
    <recommendedName>
        <fullName evidence="4">ADP-L-glycero-D-manno-heptose-6-epimerase</fullName>
        <ecNumber evidence="4">5.1.3.20</ecNumber>
    </recommendedName>
    <alternativeName>
        <fullName evidence="4">ADP-L-glycero-beta-D-manno-heptose-6-epimerase</fullName>
        <shortName evidence="4">ADP-glyceromanno-heptose 6-epimerase</shortName>
        <shortName evidence="4">ADP-hep 6-epimerase</shortName>
        <shortName evidence="4">AGME</shortName>
    </alternativeName>
</protein>
<dbReference type="STRING" id="1936003.STSP2_00546"/>
<dbReference type="UniPathway" id="UPA00356">
    <property type="reaction ID" value="UER00440"/>
</dbReference>
<evidence type="ECO:0000256" key="3">
    <source>
        <dbReference type="ARBA" id="ARBA00023277"/>
    </source>
</evidence>
<comment type="function">
    <text evidence="4">Catalyzes the interconversion between ADP-D-glycero-beta-D-manno-heptose and ADP-L-glycero-beta-D-manno-heptose via an epimerization at carbon 6 of the heptose.</text>
</comment>
<sequence>MIIVTGGAGFIGSALVAELNAQNQNDILIVDRLESDEKWKNLRKLRFADYVEADDFYDMLAAGDIDWPVQAILHMGACSDTWETDCSYLVRNNYECTKVLANWAVEEGIRFIYASSAATYGNGELGFTDDEDTIEDLKPLNMYGYSKQLFDLWAKRTGVLENIVGLKYFNVFGPNEYHKGSMRSFIIKAYEQIRDTDQVKLFKSYHPDYADGEQRRDFVYIKDAVDMTLFFLANPDVNGLYNVGTGNARTWVDLANAVFAAMDKKPKIEFIDMPDHLREKYQYFTQADMQKLSHADYKLDPTSLEDAITDYVQNYLQKDEFLGA</sequence>
<evidence type="ECO:0000313" key="7">
    <source>
        <dbReference type="Proteomes" id="UP000189674"/>
    </source>
</evidence>
<dbReference type="SUPFAM" id="SSF51735">
    <property type="entry name" value="NAD(P)-binding Rossmann-fold domains"/>
    <property type="match status" value="1"/>
</dbReference>
<comment type="catalytic activity">
    <reaction evidence="4">
        <text>ADP-D-glycero-beta-D-manno-heptose = ADP-L-glycero-beta-D-manno-heptose</text>
        <dbReference type="Rhea" id="RHEA:17577"/>
        <dbReference type="ChEBI" id="CHEBI:59967"/>
        <dbReference type="ChEBI" id="CHEBI:61506"/>
        <dbReference type="EC" id="5.1.3.20"/>
    </reaction>
</comment>
<feature type="active site" description="Proton acceptor" evidence="4">
    <location>
        <position position="143"/>
    </location>
</feature>
<dbReference type="GO" id="GO:0008712">
    <property type="term" value="F:ADP-glyceromanno-heptose 6-epimerase activity"/>
    <property type="evidence" value="ECO:0007669"/>
    <property type="project" value="UniProtKB-UniRule"/>
</dbReference>
<dbReference type="CDD" id="cd05248">
    <property type="entry name" value="ADP_GME_SDR_e"/>
    <property type="match status" value="1"/>
</dbReference>
<dbReference type="Gene3D" id="3.90.25.10">
    <property type="entry name" value="UDP-galactose 4-epimerase, domain 1"/>
    <property type="match status" value="1"/>
</dbReference>
<dbReference type="Proteomes" id="UP000189674">
    <property type="component" value="Chromosome"/>
</dbReference>
<feature type="binding site" evidence="4">
    <location>
        <position position="281"/>
    </location>
    <ligand>
        <name>substrate</name>
    </ligand>
</feature>
<feature type="binding site" evidence="4">
    <location>
        <begin position="202"/>
        <end position="205"/>
    </location>
    <ligand>
        <name>substrate</name>
    </ligand>
</feature>
<feature type="binding site" evidence="4">
    <location>
        <position position="181"/>
    </location>
    <ligand>
        <name>substrate</name>
    </ligand>
</feature>
<dbReference type="AlphaFoldDB" id="A0A1U9NHJ5"/>
<dbReference type="RefSeq" id="WP_146659619.1">
    <property type="nucleotide sequence ID" value="NZ_CP019791.1"/>
</dbReference>
<keyword evidence="7" id="KW-1185">Reference proteome</keyword>
<feature type="binding site" evidence="4">
    <location>
        <position position="92"/>
    </location>
    <ligand>
        <name>NADP(+)</name>
        <dbReference type="ChEBI" id="CHEBI:58349"/>
    </ligand>
</feature>
<dbReference type="KEGG" id="alus:STSP2_00546"/>
<dbReference type="Gene3D" id="3.40.50.720">
    <property type="entry name" value="NAD(P)-binding Rossmann-like Domain"/>
    <property type="match status" value="1"/>
</dbReference>
<feature type="binding site" evidence="4">
    <location>
        <position position="170"/>
    </location>
    <ligand>
        <name>substrate</name>
    </ligand>
</feature>
<name>A0A1U9NHJ5_9BACT</name>
<comment type="similarity">
    <text evidence="4">Belongs to the NAD(P)-dependent epimerase/dehydratase family. HldD subfamily.</text>
</comment>
<feature type="binding site" evidence="4">
    <location>
        <position position="216"/>
    </location>
    <ligand>
        <name>substrate</name>
    </ligand>
</feature>
<keyword evidence="1 4" id="KW-0521">NADP</keyword>
<organism evidence="6 7">
    <name type="scientific">Anaerohalosphaera lusitana</name>
    <dbReference type="NCBI Taxonomy" id="1936003"/>
    <lineage>
        <taxon>Bacteria</taxon>
        <taxon>Pseudomonadati</taxon>
        <taxon>Planctomycetota</taxon>
        <taxon>Phycisphaerae</taxon>
        <taxon>Sedimentisphaerales</taxon>
        <taxon>Anaerohalosphaeraceae</taxon>
        <taxon>Anaerohalosphaera</taxon>
    </lineage>
</organism>
<keyword evidence="2 4" id="KW-0413">Isomerase</keyword>
<dbReference type="InterPro" id="IPR036291">
    <property type="entry name" value="NAD(P)-bd_dom_sf"/>
</dbReference>
<dbReference type="NCBIfam" id="TIGR02197">
    <property type="entry name" value="heptose_epim"/>
    <property type="match status" value="1"/>
</dbReference>
<proteinExistence type="inferred from homology"/>
<feature type="binding site" evidence="4">
    <location>
        <position position="147"/>
    </location>
    <ligand>
        <name>NADP(+)</name>
        <dbReference type="ChEBI" id="CHEBI:58349"/>
    </ligand>
</feature>
<evidence type="ECO:0000256" key="2">
    <source>
        <dbReference type="ARBA" id="ARBA00023235"/>
    </source>
</evidence>
<evidence type="ECO:0000256" key="1">
    <source>
        <dbReference type="ARBA" id="ARBA00022857"/>
    </source>
</evidence>
<dbReference type="HAMAP" id="MF_01601">
    <property type="entry name" value="Heptose_epimerase"/>
    <property type="match status" value="1"/>
</dbReference>
<dbReference type="EC" id="5.1.3.20" evidence="4"/>
<feature type="binding site" evidence="4">
    <location>
        <position position="38"/>
    </location>
    <ligand>
        <name>NADP(+)</name>
        <dbReference type="ChEBI" id="CHEBI:58349"/>
    </ligand>
</feature>